<dbReference type="EMBL" id="JAQNDL010000001">
    <property type="protein sequence ID" value="MDC0716153.1"/>
    <property type="molecule type" value="Genomic_DNA"/>
</dbReference>
<accession>A0ABT5DRB4</accession>
<sequence length="241" mass="26696">MKGPTSQELKAQVELLERQLDGERQANRILTRENSGLTRTANKLLARDYLGVARDFEKLQGREQKLNASRMLISLAVLQEQPQHLEQAQSLLVELQDEQLTGATFGDHPATRPEGPEELHDRVLSTQRELDESRAAFQARRRSRAELITGGVMGGVVLASAALFARTVSWHSLAQERIALQPAGASPQYLSELRAFERTTETCMVASAIAGTFALVLSATLIAIGIRDRSRLRTLQLSMVR</sequence>
<organism evidence="3 4">
    <name type="scientific">Nannocystis bainbridge</name>
    <dbReference type="NCBI Taxonomy" id="2995303"/>
    <lineage>
        <taxon>Bacteria</taxon>
        <taxon>Pseudomonadati</taxon>
        <taxon>Myxococcota</taxon>
        <taxon>Polyangia</taxon>
        <taxon>Nannocystales</taxon>
        <taxon>Nannocystaceae</taxon>
        <taxon>Nannocystis</taxon>
    </lineage>
</organism>
<keyword evidence="2" id="KW-0812">Transmembrane</keyword>
<evidence type="ECO:0000313" key="3">
    <source>
        <dbReference type="EMBL" id="MDC0716153.1"/>
    </source>
</evidence>
<proteinExistence type="predicted"/>
<evidence type="ECO:0000313" key="4">
    <source>
        <dbReference type="Proteomes" id="UP001221686"/>
    </source>
</evidence>
<feature type="transmembrane region" description="Helical" evidence="2">
    <location>
        <begin position="147"/>
        <end position="165"/>
    </location>
</feature>
<feature type="coiled-coil region" evidence="1">
    <location>
        <begin position="6"/>
        <end position="33"/>
    </location>
</feature>
<gene>
    <name evidence="3" type="ORF">POL25_04570</name>
</gene>
<keyword evidence="1" id="KW-0175">Coiled coil</keyword>
<comment type="caution">
    <text evidence="3">The sequence shown here is derived from an EMBL/GenBank/DDBJ whole genome shotgun (WGS) entry which is preliminary data.</text>
</comment>
<name>A0ABT5DRB4_9BACT</name>
<keyword evidence="2" id="KW-0472">Membrane</keyword>
<protein>
    <submittedName>
        <fullName evidence="3">Uncharacterized protein</fullName>
    </submittedName>
</protein>
<evidence type="ECO:0000256" key="1">
    <source>
        <dbReference type="SAM" id="Coils"/>
    </source>
</evidence>
<dbReference type="Proteomes" id="UP001221686">
    <property type="component" value="Unassembled WGS sequence"/>
</dbReference>
<dbReference type="RefSeq" id="WP_272084600.1">
    <property type="nucleotide sequence ID" value="NZ_JAQNDL010000001.1"/>
</dbReference>
<reference evidence="3 4" key="1">
    <citation type="submission" date="2022-11" db="EMBL/GenBank/DDBJ databases">
        <title>Minimal conservation of predation-associated metabolite biosynthetic gene clusters underscores biosynthetic potential of Myxococcota including descriptions for ten novel species: Archangium lansinium sp. nov., Myxococcus landrumus sp. nov., Nannocystis bai.</title>
        <authorList>
            <person name="Ahearne A."/>
            <person name="Stevens C."/>
            <person name="Dowd S."/>
        </authorList>
    </citation>
    <scope>NUCLEOTIDE SEQUENCE [LARGE SCALE GENOMIC DNA]</scope>
    <source>
        <strain evidence="3 4">BB15-2</strain>
    </source>
</reference>
<evidence type="ECO:0000256" key="2">
    <source>
        <dbReference type="SAM" id="Phobius"/>
    </source>
</evidence>
<keyword evidence="2" id="KW-1133">Transmembrane helix</keyword>
<keyword evidence="4" id="KW-1185">Reference proteome</keyword>
<feature type="transmembrane region" description="Helical" evidence="2">
    <location>
        <begin position="204"/>
        <end position="226"/>
    </location>
</feature>